<dbReference type="RefSeq" id="WP_213429435.1">
    <property type="nucleotide sequence ID" value="NZ_AP031286.1"/>
</dbReference>
<reference evidence="4" key="1">
    <citation type="submission" date="2022-06" db="EMBL/GenBank/DDBJ databases">
        <authorList>
            <person name="Dietemann V."/>
            <person name="Ory F."/>
            <person name="Dainat B."/>
            <person name="Oberhansli S."/>
        </authorList>
    </citation>
    <scope>NUCLEOTIDE SEQUENCE</scope>
    <source>
        <strain evidence="4">Ena-SAMPLE-TAB-26-04-2022-14:26:32:270-5432</strain>
    </source>
</reference>
<dbReference type="SUPFAM" id="SSF53335">
    <property type="entry name" value="S-adenosyl-L-methionine-dependent methyltransferases"/>
    <property type="match status" value="1"/>
</dbReference>
<dbReference type="EMBL" id="CALYLO010000013">
    <property type="protein sequence ID" value="CAH8248953.1"/>
    <property type="molecule type" value="Genomic_DNA"/>
</dbReference>
<keyword evidence="5" id="KW-1185">Reference proteome</keyword>
<dbReference type="Gene3D" id="3.40.50.150">
    <property type="entry name" value="Vaccinia Virus protein VP39"/>
    <property type="match status" value="1"/>
</dbReference>
<dbReference type="GO" id="GO:0008168">
    <property type="term" value="F:methyltransferase activity"/>
    <property type="evidence" value="ECO:0007669"/>
    <property type="project" value="UniProtKB-KW"/>
</dbReference>
<evidence type="ECO:0000256" key="2">
    <source>
        <dbReference type="ARBA" id="ARBA00022679"/>
    </source>
</evidence>
<dbReference type="GO" id="GO:0032259">
    <property type="term" value="P:methylation"/>
    <property type="evidence" value="ECO:0007669"/>
    <property type="project" value="UniProtKB-KW"/>
</dbReference>
<keyword evidence="3" id="KW-0175">Coiled coil</keyword>
<feature type="coiled-coil region" evidence="3">
    <location>
        <begin position="371"/>
        <end position="398"/>
    </location>
</feature>
<keyword evidence="2" id="KW-0808">Transferase</keyword>
<proteinExistence type="predicted"/>
<evidence type="ECO:0000256" key="3">
    <source>
        <dbReference type="SAM" id="Coils"/>
    </source>
</evidence>
<keyword evidence="1 4" id="KW-0489">Methyltransferase</keyword>
<name>A0ABM9GB31_9BACL</name>
<evidence type="ECO:0000256" key="1">
    <source>
        <dbReference type="ARBA" id="ARBA00022603"/>
    </source>
</evidence>
<dbReference type="Proteomes" id="UP001154322">
    <property type="component" value="Unassembled WGS sequence"/>
</dbReference>
<dbReference type="InterPro" id="IPR029063">
    <property type="entry name" value="SAM-dependent_MTases_sf"/>
</dbReference>
<sequence>MNQWVISEPKFESDVINAKLRVAPWEGHRRFAYDFMRYLNPGSVVELGTHYGCSFFTFCQAVKDFDLTTKLYAIDTWEGDEQAGFYGEDVYVTVTSTVENIFPNIDITLLRKTFDEALNDFEDNSIEVIHIDGLHTFEAVSHDFETWLPKLKEDGVIMFHDVFSPLGYGSNQFWNDIKNNYPSYEFKHSWGLGLLFPKGAKVHEGLLDENINDKILYYTYRSLYEFEVIKTQDLQTMVFERDKAIASNEKLIKEKDEIIRQNDILIQERDKAIASNEKLIKEKDEIIRQNDVMIQERDKAVASNEKLIKEKDEIIRQNDIMIQERDIALASSKEMIESRDEALLTSKMMIDDRDSALEATEKMIQERDTIITTLEKQLATAKNNISILEKKVKEQNDGLIATKNELIQKQELIDYYQSKKIILNFRKK</sequence>
<evidence type="ECO:0000313" key="4">
    <source>
        <dbReference type="EMBL" id="CAH8248953.1"/>
    </source>
</evidence>
<evidence type="ECO:0000313" key="5">
    <source>
        <dbReference type="Proteomes" id="UP001154322"/>
    </source>
</evidence>
<dbReference type="Pfam" id="PF13578">
    <property type="entry name" value="Methyltransf_24"/>
    <property type="match status" value="1"/>
</dbReference>
<protein>
    <submittedName>
        <fullName evidence="4">Class I SAM-dependent methyltransferase</fullName>
    </submittedName>
</protein>
<organism evidence="4 5">
    <name type="scientific">Paenibacillus melissococcoides</name>
    <dbReference type="NCBI Taxonomy" id="2912268"/>
    <lineage>
        <taxon>Bacteria</taxon>
        <taxon>Bacillati</taxon>
        <taxon>Bacillota</taxon>
        <taxon>Bacilli</taxon>
        <taxon>Bacillales</taxon>
        <taxon>Paenibacillaceae</taxon>
        <taxon>Paenibacillus</taxon>
    </lineage>
</organism>
<dbReference type="PANTHER" id="PTHR40048">
    <property type="entry name" value="RHAMNOSYL O-METHYLTRANSFERASE"/>
    <property type="match status" value="1"/>
</dbReference>
<comment type="caution">
    <text evidence="4">The sequence shown here is derived from an EMBL/GenBank/DDBJ whole genome shotgun (WGS) entry which is preliminary data.</text>
</comment>
<dbReference type="PANTHER" id="PTHR40048:SF1">
    <property type="entry name" value="RHAMNOSYL O-METHYLTRANSFERASE"/>
    <property type="match status" value="1"/>
</dbReference>
<gene>
    <name evidence="4" type="ORF">WJ0W_006136</name>
</gene>
<accession>A0ABM9GB31</accession>
<feature type="coiled-coil region" evidence="3">
    <location>
        <begin position="248"/>
        <end position="324"/>
    </location>
</feature>